<evidence type="ECO:0000313" key="7">
    <source>
        <dbReference type="Proteomes" id="UP001500668"/>
    </source>
</evidence>
<dbReference type="CDD" id="cd13925">
    <property type="entry name" value="RPF"/>
    <property type="match status" value="1"/>
</dbReference>
<dbReference type="InterPro" id="IPR023346">
    <property type="entry name" value="Lysozyme-like_dom_sf"/>
</dbReference>
<dbReference type="Gene3D" id="3.10.350.10">
    <property type="entry name" value="LysM domain"/>
    <property type="match status" value="1"/>
</dbReference>
<dbReference type="InterPro" id="IPR010618">
    <property type="entry name" value="RPF"/>
</dbReference>
<dbReference type="Proteomes" id="UP001500668">
    <property type="component" value="Unassembled WGS sequence"/>
</dbReference>
<dbReference type="InterPro" id="IPR036779">
    <property type="entry name" value="LysM_dom_sf"/>
</dbReference>
<comment type="caution">
    <text evidence="6">The sequence shown here is derived from an EMBL/GenBank/DDBJ whole genome shotgun (WGS) entry which is preliminary data.</text>
</comment>
<dbReference type="InterPro" id="IPR018392">
    <property type="entry name" value="LysM"/>
</dbReference>
<keyword evidence="4" id="KW-0732">Signal</keyword>
<dbReference type="RefSeq" id="WP_344079692.1">
    <property type="nucleotide sequence ID" value="NZ_BAAACA010000053.1"/>
</dbReference>
<comment type="similarity">
    <text evidence="1">Belongs to the transglycosylase family. Rpf subfamily.</text>
</comment>
<dbReference type="CDD" id="cd00118">
    <property type="entry name" value="LysM"/>
    <property type="match status" value="1"/>
</dbReference>
<dbReference type="InterPro" id="IPR052196">
    <property type="entry name" value="Bact_Kbp"/>
</dbReference>
<feature type="compositionally biased region" description="Basic residues" evidence="3">
    <location>
        <begin position="134"/>
        <end position="147"/>
    </location>
</feature>
<sequence length="239" mass="24539">MSVGTSRSGSKRGRGTMAAIGAAVVAAPLALLAVSVGPASAADGAVWDRIARCESGGNWHINTGNGYYGGLQFSAGSWRAYGGGAYASTADRASRTQQIAVATRLQHAQGWGAWPVCAARAGAYGDPPSAPKPSGHKTKTKTKTKTKPKAEPRSAHEAQPKREARKATTGRAEAKALPARAPVRADRGARGGDYTVRAGDTLSAVAEAHGTTWEALYAANRAVIGGDPDLIVPGQRLAL</sequence>
<organism evidence="6 7">
    <name type="scientific">Streptomyces crystallinus</name>
    <dbReference type="NCBI Taxonomy" id="68191"/>
    <lineage>
        <taxon>Bacteria</taxon>
        <taxon>Bacillati</taxon>
        <taxon>Actinomycetota</taxon>
        <taxon>Actinomycetes</taxon>
        <taxon>Kitasatosporales</taxon>
        <taxon>Streptomycetaceae</taxon>
        <taxon>Streptomyces</taxon>
    </lineage>
</organism>
<feature type="compositionally biased region" description="Basic and acidic residues" evidence="3">
    <location>
        <begin position="148"/>
        <end position="166"/>
    </location>
</feature>
<evidence type="ECO:0000313" key="6">
    <source>
        <dbReference type="EMBL" id="GAA0624179.1"/>
    </source>
</evidence>
<dbReference type="EMBL" id="BAAACA010000053">
    <property type="protein sequence ID" value="GAA0624179.1"/>
    <property type="molecule type" value="Genomic_DNA"/>
</dbReference>
<dbReference type="PANTHER" id="PTHR34700">
    <property type="entry name" value="POTASSIUM BINDING PROTEIN KBP"/>
    <property type="match status" value="1"/>
</dbReference>
<dbReference type="SMART" id="SM00257">
    <property type="entry name" value="LysM"/>
    <property type="match status" value="1"/>
</dbReference>
<dbReference type="Pfam" id="PF06737">
    <property type="entry name" value="Transglycosylas"/>
    <property type="match status" value="1"/>
</dbReference>
<dbReference type="Gene3D" id="1.10.530.10">
    <property type="match status" value="1"/>
</dbReference>
<feature type="chain" id="PRO_5045710258" evidence="4">
    <location>
        <begin position="42"/>
        <end position="239"/>
    </location>
</feature>
<proteinExistence type="inferred from homology"/>
<keyword evidence="7" id="KW-1185">Reference proteome</keyword>
<dbReference type="SUPFAM" id="SSF53955">
    <property type="entry name" value="Lysozyme-like"/>
    <property type="match status" value="1"/>
</dbReference>
<name>A0ABP3S6Y0_9ACTN</name>
<dbReference type="PANTHER" id="PTHR34700:SF4">
    <property type="entry name" value="PHAGE-LIKE ELEMENT PBSX PROTEIN XKDP"/>
    <property type="match status" value="1"/>
</dbReference>
<feature type="signal peptide" evidence="4">
    <location>
        <begin position="1"/>
        <end position="41"/>
    </location>
</feature>
<evidence type="ECO:0000256" key="1">
    <source>
        <dbReference type="ARBA" id="ARBA00010830"/>
    </source>
</evidence>
<evidence type="ECO:0000256" key="3">
    <source>
        <dbReference type="SAM" id="MobiDB-lite"/>
    </source>
</evidence>
<dbReference type="PROSITE" id="PS51782">
    <property type="entry name" value="LYSM"/>
    <property type="match status" value="1"/>
</dbReference>
<protein>
    <submittedName>
        <fullName evidence="6">Resuscitation-promoting factor protein RpfA</fullName>
    </submittedName>
</protein>
<gene>
    <name evidence="6" type="primary">rpfA_2</name>
    <name evidence="6" type="ORF">GCM10010394_63670</name>
</gene>
<evidence type="ECO:0000259" key="5">
    <source>
        <dbReference type="PROSITE" id="PS51782"/>
    </source>
</evidence>
<feature type="domain" description="LysM" evidence="5">
    <location>
        <begin position="192"/>
        <end position="239"/>
    </location>
</feature>
<evidence type="ECO:0000256" key="2">
    <source>
        <dbReference type="ARBA" id="ARBA00022801"/>
    </source>
</evidence>
<dbReference type="Pfam" id="PF01476">
    <property type="entry name" value="LysM"/>
    <property type="match status" value="1"/>
</dbReference>
<dbReference type="SUPFAM" id="SSF54106">
    <property type="entry name" value="LysM domain"/>
    <property type="match status" value="1"/>
</dbReference>
<reference evidence="7" key="1">
    <citation type="journal article" date="2019" name="Int. J. Syst. Evol. Microbiol.">
        <title>The Global Catalogue of Microorganisms (GCM) 10K type strain sequencing project: providing services to taxonomists for standard genome sequencing and annotation.</title>
        <authorList>
            <consortium name="The Broad Institute Genomics Platform"/>
            <consortium name="The Broad Institute Genome Sequencing Center for Infectious Disease"/>
            <person name="Wu L."/>
            <person name="Ma J."/>
        </authorList>
    </citation>
    <scope>NUCLEOTIDE SEQUENCE [LARGE SCALE GENOMIC DNA]</scope>
    <source>
        <strain evidence="7">JCM 5067</strain>
    </source>
</reference>
<accession>A0ABP3S6Y0</accession>
<evidence type="ECO:0000256" key="4">
    <source>
        <dbReference type="SAM" id="SignalP"/>
    </source>
</evidence>
<feature type="region of interest" description="Disordered" evidence="3">
    <location>
        <begin position="125"/>
        <end position="193"/>
    </location>
</feature>
<keyword evidence="2" id="KW-0378">Hydrolase</keyword>